<gene>
    <name evidence="1" type="ORF">J5N97_004472</name>
</gene>
<dbReference type="EMBL" id="JAGGNH010000001">
    <property type="protein sequence ID" value="KAJ0986116.1"/>
    <property type="molecule type" value="Genomic_DNA"/>
</dbReference>
<organism evidence="1 2">
    <name type="scientific">Dioscorea zingiberensis</name>
    <dbReference type="NCBI Taxonomy" id="325984"/>
    <lineage>
        <taxon>Eukaryota</taxon>
        <taxon>Viridiplantae</taxon>
        <taxon>Streptophyta</taxon>
        <taxon>Embryophyta</taxon>
        <taxon>Tracheophyta</taxon>
        <taxon>Spermatophyta</taxon>
        <taxon>Magnoliopsida</taxon>
        <taxon>Liliopsida</taxon>
        <taxon>Dioscoreales</taxon>
        <taxon>Dioscoreaceae</taxon>
        <taxon>Dioscorea</taxon>
    </lineage>
</organism>
<reference evidence="1" key="1">
    <citation type="submission" date="2021-03" db="EMBL/GenBank/DDBJ databases">
        <authorList>
            <person name="Li Z."/>
            <person name="Yang C."/>
        </authorList>
    </citation>
    <scope>NUCLEOTIDE SEQUENCE</scope>
    <source>
        <strain evidence="1">Dzin_1.0</strain>
        <tissue evidence="1">Leaf</tissue>
    </source>
</reference>
<keyword evidence="2" id="KW-1185">Reference proteome</keyword>
<evidence type="ECO:0000313" key="2">
    <source>
        <dbReference type="Proteomes" id="UP001085076"/>
    </source>
</evidence>
<comment type="caution">
    <text evidence="1">The sequence shown here is derived from an EMBL/GenBank/DDBJ whole genome shotgun (WGS) entry which is preliminary data.</text>
</comment>
<name>A0A9D5HRT4_9LILI</name>
<accession>A0A9D5HRT4</accession>
<evidence type="ECO:0000313" key="1">
    <source>
        <dbReference type="EMBL" id="KAJ0986116.1"/>
    </source>
</evidence>
<proteinExistence type="predicted"/>
<protein>
    <submittedName>
        <fullName evidence="1">Uncharacterized protein</fullName>
    </submittedName>
</protein>
<reference evidence="1" key="2">
    <citation type="journal article" date="2022" name="Hortic Res">
        <title>The genome of Dioscorea zingiberensis sheds light on the biosynthesis, origin and evolution of the medicinally important diosgenin saponins.</title>
        <authorList>
            <person name="Li Y."/>
            <person name="Tan C."/>
            <person name="Li Z."/>
            <person name="Guo J."/>
            <person name="Li S."/>
            <person name="Chen X."/>
            <person name="Wang C."/>
            <person name="Dai X."/>
            <person name="Yang H."/>
            <person name="Song W."/>
            <person name="Hou L."/>
            <person name="Xu J."/>
            <person name="Tong Z."/>
            <person name="Xu A."/>
            <person name="Yuan X."/>
            <person name="Wang W."/>
            <person name="Yang Q."/>
            <person name="Chen L."/>
            <person name="Sun Z."/>
            <person name="Wang K."/>
            <person name="Pan B."/>
            <person name="Chen J."/>
            <person name="Bao Y."/>
            <person name="Liu F."/>
            <person name="Qi X."/>
            <person name="Gang D.R."/>
            <person name="Wen J."/>
            <person name="Li J."/>
        </authorList>
    </citation>
    <scope>NUCLEOTIDE SEQUENCE</scope>
    <source>
        <strain evidence="1">Dzin_1.0</strain>
    </source>
</reference>
<sequence length="77" mass="8709">MNLANLPCKILTECFLLCQAESERWFPLQGPSESFIEVISTWGVHNKVDLVSPSYTRHVEDVRVTLPMSLQSSLRCG</sequence>
<dbReference type="Proteomes" id="UP001085076">
    <property type="component" value="Miscellaneous, Linkage group lg01"/>
</dbReference>
<dbReference type="AlphaFoldDB" id="A0A9D5HRT4"/>